<dbReference type="Gene3D" id="6.10.280.130">
    <property type="match status" value="1"/>
</dbReference>
<gene>
    <name evidence="9" type="ORF">GCM10011339_17190</name>
</gene>
<dbReference type="InterPro" id="IPR009056">
    <property type="entry name" value="Cyt_c-like_dom"/>
</dbReference>
<dbReference type="InterPro" id="IPR036909">
    <property type="entry name" value="Cyt_c-like_dom_sf"/>
</dbReference>
<dbReference type="InterPro" id="IPR038414">
    <property type="entry name" value="CcoP_N_sf"/>
</dbReference>
<dbReference type="EMBL" id="BMIU01000007">
    <property type="protein sequence ID" value="GGF29544.1"/>
    <property type="molecule type" value="Genomic_DNA"/>
</dbReference>
<keyword evidence="7" id="KW-0732">Signal</keyword>
<evidence type="ECO:0000256" key="4">
    <source>
        <dbReference type="PROSITE-ProRule" id="PRU00433"/>
    </source>
</evidence>
<feature type="transmembrane region" description="Helical" evidence="6">
    <location>
        <begin position="55"/>
        <end position="83"/>
    </location>
</feature>
<feature type="compositionally biased region" description="Acidic residues" evidence="5">
    <location>
        <begin position="300"/>
        <end position="309"/>
    </location>
</feature>
<comment type="caution">
    <text evidence="9">The sequence shown here is derived from an EMBL/GenBank/DDBJ whole genome shotgun (WGS) entry which is preliminary data.</text>
</comment>
<keyword evidence="1 4" id="KW-0349">Heme</keyword>
<dbReference type="Pfam" id="PF14715">
    <property type="entry name" value="FixP_N"/>
    <property type="match status" value="1"/>
</dbReference>
<reference evidence="10" key="1">
    <citation type="journal article" date="2019" name="Int. J. Syst. Evol. Microbiol.">
        <title>The Global Catalogue of Microorganisms (GCM) 10K type strain sequencing project: providing services to taxonomists for standard genome sequencing and annotation.</title>
        <authorList>
            <consortium name="The Broad Institute Genomics Platform"/>
            <consortium name="The Broad Institute Genome Sequencing Center for Infectious Disease"/>
            <person name="Wu L."/>
            <person name="Ma J."/>
        </authorList>
    </citation>
    <scope>NUCLEOTIDE SEQUENCE [LARGE SCALE GENOMIC DNA]</scope>
    <source>
        <strain evidence="10">CGMCC 1.15407</strain>
    </source>
</reference>
<dbReference type="PROSITE" id="PS51257">
    <property type="entry name" value="PROKAR_LIPOPROTEIN"/>
    <property type="match status" value="1"/>
</dbReference>
<feature type="chain" id="PRO_5046816158" description="Cytochrome c domain-containing protein" evidence="7">
    <location>
        <begin position="32"/>
        <end position="323"/>
    </location>
</feature>
<accession>A0ABQ1UZY6</accession>
<dbReference type="PANTHER" id="PTHR33751">
    <property type="entry name" value="CBB3-TYPE CYTOCHROME C OXIDASE SUBUNIT FIXP"/>
    <property type="match status" value="1"/>
</dbReference>
<proteinExistence type="predicted"/>
<keyword evidence="3 4" id="KW-0408">Iron</keyword>
<keyword evidence="6" id="KW-1133">Transmembrane helix</keyword>
<dbReference type="Pfam" id="PF13442">
    <property type="entry name" value="Cytochrome_CBB3"/>
    <property type="match status" value="1"/>
</dbReference>
<keyword evidence="6" id="KW-0812">Transmembrane</keyword>
<evidence type="ECO:0000256" key="2">
    <source>
        <dbReference type="ARBA" id="ARBA00022723"/>
    </source>
</evidence>
<dbReference type="Gene3D" id="1.10.760.10">
    <property type="entry name" value="Cytochrome c-like domain"/>
    <property type="match status" value="1"/>
</dbReference>
<keyword evidence="10" id="KW-1185">Reference proteome</keyword>
<name>A0ABQ1UZY6_9BACT</name>
<sequence>MMITKMKKAMKRNKIALMTIVLGLGCTSAYAQDAAEDKGFWSALGTMDSSELMLLLMIMVMLGVLVMLLLLMIYLMSFIVTLLKQENPALANQPSWWESFKERFVFGKLKPVEEEDEIMLSHNYDGIRELDNFMPPWLTYLFYGSTIFAIFYLINYSAIGWGKTPEEEYQAQLKAEEIAAEKRKALALASIDESNVELDQSEFVLTAGADIYQNNCVACHAADGGGGVGPNFTDEYWLHGGSIKDVFKTVKYGIPDKGMIPWQDQLSPEEIMQVSNFILSMRGTTPANPKEPQGELYVPESDDGSDAADDSAMVKADTTMVGT</sequence>
<dbReference type="InterPro" id="IPR050597">
    <property type="entry name" value="Cytochrome_c_Oxidase_Subunit"/>
</dbReference>
<evidence type="ECO:0000256" key="3">
    <source>
        <dbReference type="ARBA" id="ARBA00023004"/>
    </source>
</evidence>
<dbReference type="PROSITE" id="PS51007">
    <property type="entry name" value="CYTC"/>
    <property type="match status" value="1"/>
</dbReference>
<feature type="region of interest" description="Disordered" evidence="5">
    <location>
        <begin position="282"/>
        <end position="323"/>
    </location>
</feature>
<dbReference type="Proteomes" id="UP000647339">
    <property type="component" value="Unassembled WGS sequence"/>
</dbReference>
<dbReference type="SUPFAM" id="SSF46626">
    <property type="entry name" value="Cytochrome c"/>
    <property type="match status" value="1"/>
</dbReference>
<keyword evidence="6" id="KW-0472">Membrane</keyword>
<evidence type="ECO:0000313" key="10">
    <source>
        <dbReference type="Proteomes" id="UP000647339"/>
    </source>
</evidence>
<feature type="signal peptide" evidence="7">
    <location>
        <begin position="1"/>
        <end position="31"/>
    </location>
</feature>
<evidence type="ECO:0000313" key="9">
    <source>
        <dbReference type="EMBL" id="GGF29544.1"/>
    </source>
</evidence>
<feature type="domain" description="Cytochrome c" evidence="8">
    <location>
        <begin position="203"/>
        <end position="282"/>
    </location>
</feature>
<keyword evidence="2 4" id="KW-0479">Metal-binding</keyword>
<organism evidence="9 10">
    <name type="scientific">Echinicola rosea</name>
    <dbReference type="NCBI Taxonomy" id="1807691"/>
    <lineage>
        <taxon>Bacteria</taxon>
        <taxon>Pseudomonadati</taxon>
        <taxon>Bacteroidota</taxon>
        <taxon>Cytophagia</taxon>
        <taxon>Cytophagales</taxon>
        <taxon>Cyclobacteriaceae</taxon>
        <taxon>Echinicola</taxon>
    </lineage>
</organism>
<dbReference type="InterPro" id="IPR032858">
    <property type="entry name" value="CcoP_N"/>
</dbReference>
<protein>
    <recommendedName>
        <fullName evidence="8">Cytochrome c domain-containing protein</fullName>
    </recommendedName>
</protein>
<dbReference type="PANTHER" id="PTHR33751:SF1">
    <property type="entry name" value="CBB3-TYPE CYTOCHROME C OXIDASE SUBUNIT FIXP"/>
    <property type="match status" value="1"/>
</dbReference>
<evidence type="ECO:0000256" key="1">
    <source>
        <dbReference type="ARBA" id="ARBA00022617"/>
    </source>
</evidence>
<evidence type="ECO:0000259" key="8">
    <source>
        <dbReference type="PROSITE" id="PS51007"/>
    </source>
</evidence>
<evidence type="ECO:0000256" key="6">
    <source>
        <dbReference type="SAM" id="Phobius"/>
    </source>
</evidence>
<feature type="transmembrane region" description="Helical" evidence="6">
    <location>
        <begin position="137"/>
        <end position="154"/>
    </location>
</feature>
<evidence type="ECO:0000256" key="7">
    <source>
        <dbReference type="SAM" id="SignalP"/>
    </source>
</evidence>
<evidence type="ECO:0000256" key="5">
    <source>
        <dbReference type="SAM" id="MobiDB-lite"/>
    </source>
</evidence>